<reference evidence="9 10" key="1">
    <citation type="submission" date="2022-11" db="EMBL/GenBank/DDBJ databases">
        <title>Spartinivicinus poritis sp. nov., isolated from scleractinian coral Porites lutea.</title>
        <authorList>
            <person name="Zhang G."/>
            <person name="Cai L."/>
            <person name="Wei Q."/>
        </authorList>
    </citation>
    <scope>NUCLEOTIDE SEQUENCE [LARGE SCALE GENOMIC DNA]</scope>
    <source>
        <strain evidence="9 10">A2-2</strain>
    </source>
</reference>
<keyword evidence="5" id="KW-0378">Hydrolase</keyword>
<dbReference type="Proteomes" id="UP001528823">
    <property type="component" value="Unassembled WGS sequence"/>
</dbReference>
<sequence length="227" mass="25861">MKFLLVVIVALPFDAYAADTSTCYGTTANGRLQNGVQLPSEGENFIGYSIVAQLAGRTYVHSSVKAIIVNAYAQLKQSLPDKVFKYAETGFSEGGKFSPHKTHQNGLSVDFMVPVVNSKGESVHLPTTPLNKFGYDIEFDKNSEFDKYKIDYNAFAAHLVALHKAAREQGHDIWRVIFDPTLQPNLFKTKYGSYLRNNIQFSQKRSWVRHDEHYHVDFDVPCKYWRR</sequence>
<evidence type="ECO:0000256" key="8">
    <source>
        <dbReference type="SAM" id="SignalP"/>
    </source>
</evidence>
<keyword evidence="2" id="KW-0479">Metal-binding</keyword>
<organism evidence="9 10">
    <name type="scientific">Spartinivicinus poritis</name>
    <dbReference type="NCBI Taxonomy" id="2994640"/>
    <lineage>
        <taxon>Bacteria</taxon>
        <taxon>Pseudomonadati</taxon>
        <taxon>Pseudomonadota</taxon>
        <taxon>Gammaproteobacteria</taxon>
        <taxon>Oceanospirillales</taxon>
        <taxon>Zooshikellaceae</taxon>
        <taxon>Spartinivicinus</taxon>
    </lineage>
</organism>
<evidence type="ECO:0000313" key="10">
    <source>
        <dbReference type="Proteomes" id="UP001528823"/>
    </source>
</evidence>
<evidence type="ECO:0000256" key="7">
    <source>
        <dbReference type="ARBA" id="ARBA00023049"/>
    </source>
</evidence>
<dbReference type="RefSeq" id="WP_274687341.1">
    <property type="nucleotide sequence ID" value="NZ_JAPMOU010000003.1"/>
</dbReference>
<feature type="chain" id="PRO_5045800839" evidence="8">
    <location>
        <begin position="18"/>
        <end position="227"/>
    </location>
</feature>
<proteinExistence type="predicted"/>
<dbReference type="SUPFAM" id="SSF55166">
    <property type="entry name" value="Hedgehog/DD-peptidase"/>
    <property type="match status" value="1"/>
</dbReference>
<evidence type="ECO:0000256" key="2">
    <source>
        <dbReference type="ARBA" id="ARBA00022723"/>
    </source>
</evidence>
<evidence type="ECO:0000256" key="3">
    <source>
        <dbReference type="ARBA" id="ARBA00022729"/>
    </source>
</evidence>
<keyword evidence="7" id="KW-0482">Metalloprotease</keyword>
<accession>A0ABT5U3N2</accession>
<gene>
    <name evidence="9" type="ORF">ORQ98_03200</name>
</gene>
<dbReference type="InterPro" id="IPR009045">
    <property type="entry name" value="Zn_M74/Hedgehog-like"/>
</dbReference>
<dbReference type="Pfam" id="PF03411">
    <property type="entry name" value="Peptidase_M74"/>
    <property type="match status" value="1"/>
</dbReference>
<keyword evidence="10" id="KW-1185">Reference proteome</keyword>
<protein>
    <submittedName>
        <fullName evidence="9">Penicillin-insensitive murein endopeptidase</fullName>
    </submittedName>
</protein>
<evidence type="ECO:0000256" key="4">
    <source>
        <dbReference type="ARBA" id="ARBA00022764"/>
    </source>
</evidence>
<keyword evidence="1" id="KW-0645">Protease</keyword>
<keyword evidence="3 8" id="KW-0732">Signal</keyword>
<comment type="caution">
    <text evidence="9">The sequence shown here is derived from an EMBL/GenBank/DDBJ whole genome shotgun (WGS) entry which is preliminary data.</text>
</comment>
<evidence type="ECO:0000313" key="9">
    <source>
        <dbReference type="EMBL" id="MDE1460971.1"/>
    </source>
</evidence>
<keyword evidence="4" id="KW-0574">Periplasm</keyword>
<dbReference type="EMBL" id="JAPMOU010000003">
    <property type="protein sequence ID" value="MDE1460971.1"/>
    <property type="molecule type" value="Genomic_DNA"/>
</dbReference>
<dbReference type="Gene3D" id="3.30.1380.10">
    <property type="match status" value="1"/>
</dbReference>
<dbReference type="InterPro" id="IPR005073">
    <property type="entry name" value="Peptidase_M74"/>
</dbReference>
<evidence type="ECO:0000256" key="5">
    <source>
        <dbReference type="ARBA" id="ARBA00022801"/>
    </source>
</evidence>
<keyword evidence="6" id="KW-0862">Zinc</keyword>
<evidence type="ECO:0000256" key="1">
    <source>
        <dbReference type="ARBA" id="ARBA00022670"/>
    </source>
</evidence>
<feature type="signal peptide" evidence="8">
    <location>
        <begin position="1"/>
        <end position="17"/>
    </location>
</feature>
<evidence type="ECO:0000256" key="6">
    <source>
        <dbReference type="ARBA" id="ARBA00022833"/>
    </source>
</evidence>
<name>A0ABT5U3N2_9GAMM</name>